<keyword evidence="2" id="KW-1185">Reference proteome</keyword>
<evidence type="ECO:0000313" key="2">
    <source>
        <dbReference type="Proteomes" id="UP001623348"/>
    </source>
</evidence>
<protein>
    <submittedName>
        <fullName evidence="1">Uncharacterized protein</fullName>
    </submittedName>
</protein>
<accession>A0ABC9WVZ7</accession>
<comment type="caution">
    <text evidence="1">The sequence shown here is derived from an EMBL/GenBank/DDBJ whole genome shotgun (WGS) entry which is preliminary data.</text>
</comment>
<evidence type="ECO:0000313" key="1">
    <source>
        <dbReference type="EMBL" id="GAB0188697.1"/>
    </source>
</evidence>
<sequence length="117" mass="13432">MWDLNHHYLLERQHSRHRQGHKLLDCVDDNFLIQKVIRKPMWGDALLDFIFTNKKEMVEDVSVGSSLGCSDNEMMMMMIRILRRGNKANSKIITLALRAQILTCSGTCSEEAHGSLS</sequence>
<gene>
    <name evidence="1" type="ORF">GRJ2_001335000</name>
</gene>
<dbReference type="EMBL" id="BAAFJT010000004">
    <property type="protein sequence ID" value="GAB0188697.1"/>
    <property type="molecule type" value="Genomic_DNA"/>
</dbReference>
<dbReference type="Proteomes" id="UP001623348">
    <property type="component" value="Unassembled WGS sequence"/>
</dbReference>
<reference evidence="1 2" key="1">
    <citation type="submission" date="2024-06" db="EMBL/GenBank/DDBJ databases">
        <title>The draft genome of Grus japonensis, version 3.</title>
        <authorList>
            <person name="Nabeshima K."/>
            <person name="Suzuki S."/>
            <person name="Onuma M."/>
        </authorList>
    </citation>
    <scope>NUCLEOTIDE SEQUENCE [LARGE SCALE GENOMIC DNA]</scope>
    <source>
        <strain evidence="1 2">451A</strain>
    </source>
</reference>
<name>A0ABC9WVZ7_GRUJA</name>
<dbReference type="AlphaFoldDB" id="A0ABC9WVZ7"/>
<proteinExistence type="predicted"/>
<organism evidence="1 2">
    <name type="scientific">Grus japonensis</name>
    <name type="common">Japanese crane</name>
    <name type="synonym">Red-crowned crane</name>
    <dbReference type="NCBI Taxonomy" id="30415"/>
    <lineage>
        <taxon>Eukaryota</taxon>
        <taxon>Metazoa</taxon>
        <taxon>Chordata</taxon>
        <taxon>Craniata</taxon>
        <taxon>Vertebrata</taxon>
        <taxon>Euteleostomi</taxon>
        <taxon>Archelosauria</taxon>
        <taxon>Archosauria</taxon>
        <taxon>Dinosauria</taxon>
        <taxon>Saurischia</taxon>
        <taxon>Theropoda</taxon>
        <taxon>Coelurosauria</taxon>
        <taxon>Aves</taxon>
        <taxon>Neognathae</taxon>
        <taxon>Neoaves</taxon>
        <taxon>Gruiformes</taxon>
        <taxon>Gruidae</taxon>
        <taxon>Grus</taxon>
    </lineage>
</organism>